<dbReference type="PANTHER" id="PTHR12346:SF0">
    <property type="entry name" value="SIN3A, ISOFORM G"/>
    <property type="match status" value="1"/>
</dbReference>
<keyword evidence="6" id="KW-1185">Reference proteome</keyword>
<evidence type="ECO:0000256" key="4">
    <source>
        <dbReference type="PROSITE-ProRule" id="PRU00810"/>
    </source>
</evidence>
<dbReference type="GO" id="GO:0000122">
    <property type="term" value="P:negative regulation of transcription by RNA polymerase II"/>
    <property type="evidence" value="ECO:0007669"/>
    <property type="project" value="TreeGrafter"/>
</dbReference>
<dbReference type="InterPro" id="IPR039774">
    <property type="entry name" value="Sin3-like"/>
</dbReference>
<evidence type="ECO:0000313" key="6">
    <source>
        <dbReference type="Proteomes" id="UP000834106"/>
    </source>
</evidence>
<dbReference type="PROSITE" id="PS51477">
    <property type="entry name" value="PAH"/>
    <property type="match status" value="1"/>
</dbReference>
<gene>
    <name evidence="5" type="ORF">FPE_LOCUS4896</name>
</gene>
<reference evidence="5" key="1">
    <citation type="submission" date="2023-05" db="EMBL/GenBank/DDBJ databases">
        <authorList>
            <person name="Huff M."/>
        </authorList>
    </citation>
    <scope>NUCLEOTIDE SEQUENCE</scope>
</reference>
<dbReference type="Gene3D" id="1.20.1160.11">
    <property type="entry name" value="Paired amphipathic helix"/>
    <property type="match status" value="1"/>
</dbReference>
<evidence type="ECO:0000313" key="5">
    <source>
        <dbReference type="EMBL" id="CAI9757466.1"/>
    </source>
</evidence>
<dbReference type="SUPFAM" id="SSF47762">
    <property type="entry name" value="PAH2 domain"/>
    <property type="match status" value="2"/>
</dbReference>
<evidence type="ECO:0000256" key="3">
    <source>
        <dbReference type="ARBA" id="ARBA00023242"/>
    </source>
</evidence>
<dbReference type="Proteomes" id="UP000834106">
    <property type="component" value="Chromosome 3"/>
</dbReference>
<accession>A0AAD2DN51</accession>
<dbReference type="GO" id="GO:0000785">
    <property type="term" value="C:chromatin"/>
    <property type="evidence" value="ECO:0007669"/>
    <property type="project" value="TreeGrafter"/>
</dbReference>
<dbReference type="PANTHER" id="PTHR12346">
    <property type="entry name" value="SIN3B-RELATED"/>
    <property type="match status" value="1"/>
</dbReference>
<comment type="subcellular location">
    <subcellularLocation>
        <location evidence="1 4">Nucleus</location>
    </subcellularLocation>
</comment>
<dbReference type="GO" id="GO:0000118">
    <property type="term" value="C:histone deacetylase complex"/>
    <property type="evidence" value="ECO:0007669"/>
    <property type="project" value="TreeGrafter"/>
</dbReference>
<dbReference type="InterPro" id="IPR036600">
    <property type="entry name" value="PAH_sf"/>
</dbReference>
<evidence type="ECO:0000256" key="2">
    <source>
        <dbReference type="ARBA" id="ARBA00022491"/>
    </source>
</evidence>
<dbReference type="InterPro" id="IPR003822">
    <property type="entry name" value="PAH"/>
</dbReference>
<name>A0AAD2DN51_9LAMI</name>
<organism evidence="5 6">
    <name type="scientific">Fraxinus pennsylvanica</name>
    <dbReference type="NCBI Taxonomy" id="56036"/>
    <lineage>
        <taxon>Eukaryota</taxon>
        <taxon>Viridiplantae</taxon>
        <taxon>Streptophyta</taxon>
        <taxon>Embryophyta</taxon>
        <taxon>Tracheophyta</taxon>
        <taxon>Spermatophyta</taxon>
        <taxon>Magnoliopsida</taxon>
        <taxon>eudicotyledons</taxon>
        <taxon>Gunneridae</taxon>
        <taxon>Pentapetalae</taxon>
        <taxon>asterids</taxon>
        <taxon>lamiids</taxon>
        <taxon>Lamiales</taxon>
        <taxon>Oleaceae</taxon>
        <taxon>Oleeae</taxon>
        <taxon>Fraxinus</taxon>
    </lineage>
</organism>
<keyword evidence="3 4" id="KW-0539">Nucleus</keyword>
<dbReference type="GO" id="GO:0003714">
    <property type="term" value="F:transcription corepressor activity"/>
    <property type="evidence" value="ECO:0007669"/>
    <property type="project" value="InterPro"/>
</dbReference>
<sequence length="135" mass="15528">MGLSLCKQKGYKNARINAKQVISLARHFLKGQRELIAGFNLFLPRGYEISDPLEDDAFVREMEPHLEDAHKFINNVKEQLNAEDYAYFLKLLREHGDTRNSIEDLCSEIGILFSGEPNLLQEFNSFLPAFKANDH</sequence>
<dbReference type="EMBL" id="OU503038">
    <property type="protein sequence ID" value="CAI9757466.1"/>
    <property type="molecule type" value="Genomic_DNA"/>
</dbReference>
<dbReference type="AlphaFoldDB" id="A0AAD2DN51"/>
<evidence type="ECO:0000256" key="1">
    <source>
        <dbReference type="ARBA" id="ARBA00004123"/>
    </source>
</evidence>
<proteinExistence type="predicted"/>
<protein>
    <submittedName>
        <fullName evidence="5">Uncharacterized protein</fullName>
    </submittedName>
</protein>
<keyword evidence="2" id="KW-0678">Repressor</keyword>
<dbReference type="Pfam" id="PF02671">
    <property type="entry name" value="PAH"/>
    <property type="match status" value="2"/>
</dbReference>